<dbReference type="GO" id="GO:0007169">
    <property type="term" value="P:cell surface receptor protein tyrosine kinase signaling pathway"/>
    <property type="evidence" value="ECO:0007669"/>
    <property type="project" value="TreeGrafter"/>
</dbReference>
<dbReference type="GO" id="GO:0010976">
    <property type="term" value="P:positive regulation of neuron projection development"/>
    <property type="evidence" value="ECO:0007669"/>
    <property type="project" value="TreeGrafter"/>
</dbReference>
<dbReference type="GO" id="GO:0051897">
    <property type="term" value="P:positive regulation of phosphatidylinositol 3-kinase/protein kinase B signal transduction"/>
    <property type="evidence" value="ECO:0007669"/>
    <property type="project" value="TreeGrafter"/>
</dbReference>
<evidence type="ECO:0000256" key="1">
    <source>
        <dbReference type="ARBA" id="ARBA00004123"/>
    </source>
</evidence>
<dbReference type="SUPFAM" id="SSF56112">
    <property type="entry name" value="Protein kinase-like (PK-like)"/>
    <property type="match status" value="1"/>
</dbReference>
<dbReference type="SMART" id="SM00220">
    <property type="entry name" value="S_TKc"/>
    <property type="match status" value="1"/>
</dbReference>
<dbReference type="SMART" id="SM00415">
    <property type="entry name" value="HSF"/>
    <property type="match status" value="1"/>
</dbReference>
<keyword evidence="9" id="KW-0812">Transmembrane</keyword>
<dbReference type="PROSITE" id="PS00109">
    <property type="entry name" value="PROTEIN_KINASE_TYR"/>
    <property type="match status" value="1"/>
</dbReference>
<dbReference type="SMART" id="SM00219">
    <property type="entry name" value="TyrKc"/>
    <property type="match status" value="1"/>
</dbReference>
<keyword evidence="9" id="KW-0472">Membrane</keyword>
<dbReference type="InterPro" id="IPR001245">
    <property type="entry name" value="Ser-Thr/Tyr_kinase_cat_dom"/>
</dbReference>
<comment type="caution">
    <text evidence="11">The sequence shown here is derived from an EMBL/GenBank/DDBJ whole genome shotgun (WGS) entry which is preliminary data.</text>
</comment>
<dbReference type="InterPro" id="IPR000232">
    <property type="entry name" value="HSF_DNA-bd"/>
</dbReference>
<dbReference type="GO" id="GO:0005886">
    <property type="term" value="C:plasma membrane"/>
    <property type="evidence" value="ECO:0007669"/>
    <property type="project" value="TreeGrafter"/>
</dbReference>
<dbReference type="InterPro" id="IPR036390">
    <property type="entry name" value="WH_DNA-bd_sf"/>
</dbReference>
<dbReference type="InterPro" id="IPR011009">
    <property type="entry name" value="Kinase-like_dom_sf"/>
</dbReference>
<dbReference type="GO" id="GO:0043121">
    <property type="term" value="F:neurotrophin binding"/>
    <property type="evidence" value="ECO:0007669"/>
    <property type="project" value="TreeGrafter"/>
</dbReference>
<dbReference type="Gene3D" id="1.10.10.10">
    <property type="entry name" value="Winged helix-like DNA-binding domain superfamily/Winged helix DNA-binding domain"/>
    <property type="match status" value="1"/>
</dbReference>
<dbReference type="GO" id="GO:0004714">
    <property type="term" value="F:transmembrane receptor protein tyrosine kinase activity"/>
    <property type="evidence" value="ECO:0007669"/>
    <property type="project" value="UniProtKB-EC"/>
</dbReference>
<dbReference type="InterPro" id="IPR008266">
    <property type="entry name" value="Tyr_kinase_AS"/>
</dbReference>
<evidence type="ECO:0000313" key="12">
    <source>
        <dbReference type="Proteomes" id="UP000600918"/>
    </source>
</evidence>
<dbReference type="InterPro" id="IPR020635">
    <property type="entry name" value="Tyr_kinase_cat_dom"/>
</dbReference>
<dbReference type="GO" id="GO:0003700">
    <property type="term" value="F:DNA-binding transcription factor activity"/>
    <property type="evidence" value="ECO:0007669"/>
    <property type="project" value="InterPro"/>
</dbReference>
<dbReference type="InterPro" id="IPR000719">
    <property type="entry name" value="Prot_kinase_dom"/>
</dbReference>
<comment type="catalytic activity">
    <reaction evidence="6">
        <text>L-tyrosyl-[protein] + ATP = O-phospho-L-tyrosyl-[protein] + ADP + H(+)</text>
        <dbReference type="Rhea" id="RHEA:10596"/>
        <dbReference type="Rhea" id="RHEA-COMP:10136"/>
        <dbReference type="Rhea" id="RHEA-COMP:20101"/>
        <dbReference type="ChEBI" id="CHEBI:15378"/>
        <dbReference type="ChEBI" id="CHEBI:30616"/>
        <dbReference type="ChEBI" id="CHEBI:46858"/>
        <dbReference type="ChEBI" id="CHEBI:61978"/>
        <dbReference type="ChEBI" id="CHEBI:456216"/>
        <dbReference type="EC" id="2.7.10.1"/>
    </reaction>
</comment>
<evidence type="ECO:0000256" key="7">
    <source>
        <dbReference type="PROSITE-ProRule" id="PRU10141"/>
    </source>
</evidence>
<dbReference type="FunFam" id="1.10.510.10:FF:001614">
    <property type="entry name" value="Nerve growth factor receptor TRKA, putative"/>
    <property type="match status" value="1"/>
</dbReference>
<evidence type="ECO:0000259" key="10">
    <source>
        <dbReference type="PROSITE" id="PS50011"/>
    </source>
</evidence>
<dbReference type="GO" id="GO:0005524">
    <property type="term" value="F:ATP binding"/>
    <property type="evidence" value="ECO:0007669"/>
    <property type="project" value="UniProtKB-UniRule"/>
</dbReference>
<keyword evidence="5" id="KW-0539">Nucleus</keyword>
<evidence type="ECO:0000256" key="2">
    <source>
        <dbReference type="ARBA" id="ARBA00004167"/>
    </source>
</evidence>
<feature type="transmembrane region" description="Helical" evidence="9">
    <location>
        <begin position="144"/>
        <end position="163"/>
    </location>
</feature>
<evidence type="ECO:0000256" key="9">
    <source>
        <dbReference type="SAM" id="Phobius"/>
    </source>
</evidence>
<dbReference type="InterPro" id="IPR050122">
    <property type="entry name" value="RTK"/>
</dbReference>
<gene>
    <name evidence="11" type="ORF">H0235_000662</name>
</gene>
<keyword evidence="7" id="KW-0547">Nucleotide-binding</keyword>
<dbReference type="GO" id="GO:0043565">
    <property type="term" value="F:sequence-specific DNA binding"/>
    <property type="evidence" value="ECO:0007669"/>
    <property type="project" value="InterPro"/>
</dbReference>
<dbReference type="Pfam" id="PF07714">
    <property type="entry name" value="PK_Tyr_Ser-Thr"/>
    <property type="match status" value="1"/>
</dbReference>
<sequence>MPRTTEMLYRRTRKIERSLVLSKNEVTVLEPSVVPSSTSQQLETITEFPATDGATVISGCKDRPTICGKEAACRSFRDNTSQCVCPHDSSPPTSDLKCPNRLTVPLTPRPIHNIIPPSGNGTNSTTALPEAEQVERSRHKVPEIVGIAIAFIAVLVILMSIVYCVRRRSYGVKSQRNSLDASPMNLKKGLLLANKYTPNPQYFSCTSPEVLILQRENLVFLHDIGEGCFGKVYKGELQNGDLNEIVAIKVLKDTVSREAEEDFMREVDIMSTFEHRNILTLKGVVLRDAGNSPWMVFEYMPYGDLAEVLRSNSRQLHSPNPGLEPLTKDSLHWISVQIAAGMTYLSAQRFVHRDLACRNCLVGSGLVVKIADFGMSRDIYTCDYYKIGGSRLLPVRWMSPESVMYGRFTLESDVWSFGVVLWEVYSLGKQPYYGHNNDEVVKLILHGIMLIPPDECPPFICQIMRECWKTEPRDRIKFSDILEKLEKVQGKLNQQGTLPRPPQGPVTIRTPDVLDPDDSFDLSDFHNRSPTFRRFGVLESRENYCCRDTIVFCLRERAFQSLRGLSMYDDRMILSMRFPQKLWRIVNACKTGAIRWNIDGSTILLDYKKFQEEYLDGEKSIFKTRNITSFIRQLNLYGFRKVTSHNRDPLCNSHNPNVHEFLHDHFRAGRVDLLSRVCRKTVGRNKYCQRLGSQRCTTIKQENSPEKEIRSTSRLRMCQLALTEALEQIRRECQRKCSNVSTRNESSSVSSKQGLPELELFSIPQSDRSPEYAMKNGIHFYSKKSCSPINNDDPNPWFIPNAHNLAFYVPLNNTK</sequence>
<dbReference type="InterPro" id="IPR036388">
    <property type="entry name" value="WH-like_DNA-bd_sf"/>
</dbReference>
<dbReference type="Pfam" id="PF00447">
    <property type="entry name" value="HSF_DNA-bind"/>
    <property type="match status" value="1"/>
</dbReference>
<dbReference type="GO" id="GO:0005634">
    <property type="term" value="C:nucleus"/>
    <property type="evidence" value="ECO:0007669"/>
    <property type="project" value="UniProtKB-SubCell"/>
</dbReference>
<keyword evidence="12" id="KW-1185">Reference proteome</keyword>
<dbReference type="GO" id="GO:1990090">
    <property type="term" value="P:cellular response to nerve growth factor stimulus"/>
    <property type="evidence" value="ECO:0007669"/>
    <property type="project" value="TreeGrafter"/>
</dbReference>
<name>A0A834PEA3_VESPE</name>
<comment type="similarity">
    <text evidence="3">Belongs to the HSF family.</text>
</comment>
<protein>
    <recommendedName>
        <fullName evidence="10">Protein kinase domain-containing protein</fullName>
    </recommendedName>
</protein>
<dbReference type="PROSITE" id="PS00107">
    <property type="entry name" value="PROTEIN_KINASE_ATP"/>
    <property type="match status" value="1"/>
</dbReference>
<keyword evidence="4" id="KW-0238">DNA-binding</keyword>
<dbReference type="PANTHER" id="PTHR24416:SF619">
    <property type="entry name" value="TYROSINE-PROTEIN KINASE TRANSMEMBRANE RECEPTOR ROR-LIKE PROTEIN"/>
    <property type="match status" value="1"/>
</dbReference>
<dbReference type="GO" id="GO:0005030">
    <property type="term" value="F:neurotrophin receptor activity"/>
    <property type="evidence" value="ECO:0007669"/>
    <property type="project" value="TreeGrafter"/>
</dbReference>
<feature type="binding site" evidence="7">
    <location>
        <position position="249"/>
    </location>
    <ligand>
        <name>ATP</name>
        <dbReference type="ChEBI" id="CHEBI:30616"/>
    </ligand>
</feature>
<dbReference type="Gene3D" id="1.10.510.10">
    <property type="entry name" value="Transferase(Phosphotransferase) domain 1"/>
    <property type="match status" value="1"/>
</dbReference>
<evidence type="ECO:0000256" key="5">
    <source>
        <dbReference type="ARBA" id="ARBA00023242"/>
    </source>
</evidence>
<reference evidence="11" key="1">
    <citation type="journal article" date="2020" name="G3 (Bethesda)">
        <title>High-Quality Assemblies for Three Invasive Social Wasps from the &lt;i&gt;Vespula&lt;/i&gt; Genus.</title>
        <authorList>
            <person name="Harrop T.W.R."/>
            <person name="Guhlin J."/>
            <person name="McLaughlin G.M."/>
            <person name="Permina E."/>
            <person name="Stockwell P."/>
            <person name="Gilligan J."/>
            <person name="Le Lec M.F."/>
            <person name="Gruber M.A.M."/>
            <person name="Quinn O."/>
            <person name="Lovegrove M."/>
            <person name="Duncan E.J."/>
            <person name="Remnant E.J."/>
            <person name="Van Eeckhoven J."/>
            <person name="Graham B."/>
            <person name="Knapp R.A."/>
            <person name="Langford K.W."/>
            <person name="Kronenberg Z."/>
            <person name="Press M.O."/>
            <person name="Eacker S.M."/>
            <person name="Wilson-Rankin E.E."/>
            <person name="Purcell J."/>
            <person name="Lester P.J."/>
            <person name="Dearden P.K."/>
        </authorList>
    </citation>
    <scope>NUCLEOTIDE SEQUENCE</scope>
    <source>
        <strain evidence="11">Volc-1</strain>
    </source>
</reference>
<evidence type="ECO:0000313" key="11">
    <source>
        <dbReference type="EMBL" id="KAF7438271.1"/>
    </source>
</evidence>
<organism evidence="11 12">
    <name type="scientific">Vespula pensylvanica</name>
    <name type="common">Western yellow jacket</name>
    <name type="synonym">Wasp</name>
    <dbReference type="NCBI Taxonomy" id="30213"/>
    <lineage>
        <taxon>Eukaryota</taxon>
        <taxon>Metazoa</taxon>
        <taxon>Ecdysozoa</taxon>
        <taxon>Arthropoda</taxon>
        <taxon>Hexapoda</taxon>
        <taxon>Insecta</taxon>
        <taxon>Pterygota</taxon>
        <taxon>Neoptera</taxon>
        <taxon>Endopterygota</taxon>
        <taxon>Hymenoptera</taxon>
        <taxon>Apocrita</taxon>
        <taxon>Aculeata</taxon>
        <taxon>Vespoidea</taxon>
        <taxon>Vespidae</taxon>
        <taxon>Vespinae</taxon>
        <taxon>Vespula</taxon>
    </lineage>
</organism>
<dbReference type="AlphaFoldDB" id="A0A834PEA3"/>
<dbReference type="EMBL" id="JACSDY010000001">
    <property type="protein sequence ID" value="KAF7438271.1"/>
    <property type="molecule type" value="Genomic_DNA"/>
</dbReference>
<dbReference type="GO" id="GO:0043235">
    <property type="term" value="C:receptor complex"/>
    <property type="evidence" value="ECO:0007669"/>
    <property type="project" value="TreeGrafter"/>
</dbReference>
<evidence type="ECO:0000256" key="6">
    <source>
        <dbReference type="ARBA" id="ARBA00051243"/>
    </source>
</evidence>
<dbReference type="PRINTS" id="PR00109">
    <property type="entry name" value="TYRKINASE"/>
</dbReference>
<dbReference type="SUPFAM" id="SSF46785">
    <property type="entry name" value="Winged helix' DNA-binding domain"/>
    <property type="match status" value="1"/>
</dbReference>
<evidence type="ECO:0000256" key="3">
    <source>
        <dbReference type="ARBA" id="ARBA00006403"/>
    </source>
</evidence>
<dbReference type="InterPro" id="IPR017441">
    <property type="entry name" value="Protein_kinase_ATP_BS"/>
</dbReference>
<dbReference type="Gene3D" id="3.30.200.20">
    <property type="entry name" value="Phosphorylase Kinase, domain 1"/>
    <property type="match status" value="1"/>
</dbReference>
<accession>A0A834PEA3</accession>
<feature type="region of interest" description="Disordered" evidence="8">
    <location>
        <begin position="109"/>
        <end position="134"/>
    </location>
</feature>
<evidence type="ECO:0000256" key="8">
    <source>
        <dbReference type="SAM" id="MobiDB-lite"/>
    </source>
</evidence>
<evidence type="ECO:0000256" key="4">
    <source>
        <dbReference type="ARBA" id="ARBA00023125"/>
    </source>
</evidence>
<keyword evidence="7" id="KW-0067">ATP-binding</keyword>
<dbReference type="PROSITE" id="PS50011">
    <property type="entry name" value="PROTEIN_KINASE_DOM"/>
    <property type="match status" value="1"/>
</dbReference>
<dbReference type="PANTHER" id="PTHR24416">
    <property type="entry name" value="TYROSINE-PROTEIN KINASE RECEPTOR"/>
    <property type="match status" value="1"/>
</dbReference>
<keyword evidence="9" id="KW-1133">Transmembrane helix</keyword>
<dbReference type="GO" id="GO:0030424">
    <property type="term" value="C:axon"/>
    <property type="evidence" value="ECO:0007669"/>
    <property type="project" value="TreeGrafter"/>
</dbReference>
<comment type="subcellular location">
    <subcellularLocation>
        <location evidence="2">Membrane</location>
        <topology evidence="2">Single-pass membrane protein</topology>
    </subcellularLocation>
    <subcellularLocation>
        <location evidence="1">Nucleus</location>
    </subcellularLocation>
</comment>
<feature type="domain" description="Protein kinase" evidence="10">
    <location>
        <begin position="218"/>
        <end position="488"/>
    </location>
</feature>
<proteinExistence type="inferred from homology"/>
<dbReference type="Proteomes" id="UP000600918">
    <property type="component" value="Unassembled WGS sequence"/>
</dbReference>